<keyword evidence="5" id="KW-1185">Reference proteome</keyword>
<dbReference type="InterPro" id="IPR000086">
    <property type="entry name" value="NUDIX_hydrolase_dom"/>
</dbReference>
<dbReference type="GO" id="GO:0019693">
    <property type="term" value="P:ribose phosphate metabolic process"/>
    <property type="evidence" value="ECO:0007669"/>
    <property type="project" value="TreeGrafter"/>
</dbReference>
<dbReference type="Proteomes" id="UP000019050">
    <property type="component" value="Unassembled WGS sequence"/>
</dbReference>
<evidence type="ECO:0000313" key="5">
    <source>
        <dbReference type="Proteomes" id="UP000019050"/>
    </source>
</evidence>
<gene>
    <name evidence="4" type="ORF">GCWU000182_001267</name>
</gene>
<dbReference type="AlphaFoldDB" id="W1Q255"/>
<evidence type="ECO:0000256" key="2">
    <source>
        <dbReference type="ARBA" id="ARBA00022801"/>
    </source>
</evidence>
<organism evidence="4 5">
    <name type="scientific">Abiotrophia defectiva ATCC 49176</name>
    <dbReference type="NCBI Taxonomy" id="592010"/>
    <lineage>
        <taxon>Bacteria</taxon>
        <taxon>Bacillati</taxon>
        <taxon>Bacillota</taxon>
        <taxon>Bacilli</taxon>
        <taxon>Lactobacillales</taxon>
        <taxon>Aerococcaceae</taxon>
        <taxon>Abiotrophia</taxon>
    </lineage>
</organism>
<comment type="caution">
    <text evidence="4">The sequence shown here is derived from an EMBL/GenBank/DDBJ whole genome shotgun (WGS) entry which is preliminary data.</text>
</comment>
<dbReference type="eggNOG" id="COG0494">
    <property type="taxonomic scope" value="Bacteria"/>
</dbReference>
<reference evidence="4" key="1">
    <citation type="submission" date="2013-06" db="EMBL/GenBank/DDBJ databases">
        <authorList>
            <person name="Weinstock G."/>
            <person name="Sodergren E."/>
            <person name="Clifton S."/>
            <person name="Fulton L."/>
            <person name="Fulton B."/>
            <person name="Courtney L."/>
            <person name="Fronick C."/>
            <person name="Harrison M."/>
            <person name="Strong C."/>
            <person name="Farmer C."/>
            <person name="Delahaunty K."/>
            <person name="Markovic C."/>
            <person name="Hall O."/>
            <person name="Minx P."/>
            <person name="Tomlinson C."/>
            <person name="Mitreva M."/>
            <person name="Nelson J."/>
            <person name="Hou S."/>
            <person name="Wollam A."/>
            <person name="Pepin K.H."/>
            <person name="Johnson M."/>
            <person name="Bhonagiri V."/>
            <person name="Nash W.E."/>
            <person name="Warren W."/>
            <person name="Chinwalla A."/>
            <person name="Mardis E.R."/>
            <person name="Wilson R.K."/>
        </authorList>
    </citation>
    <scope>NUCLEOTIDE SEQUENCE [LARGE SCALE GENOMIC DNA]</scope>
    <source>
        <strain evidence="4">ATCC 49176</strain>
    </source>
</reference>
<dbReference type="PANTHER" id="PTHR11839:SF18">
    <property type="entry name" value="NUDIX HYDROLASE DOMAIN-CONTAINING PROTEIN"/>
    <property type="match status" value="1"/>
</dbReference>
<evidence type="ECO:0000313" key="4">
    <source>
        <dbReference type="EMBL" id="ESK65106.1"/>
    </source>
</evidence>
<dbReference type="PANTHER" id="PTHR11839">
    <property type="entry name" value="UDP/ADP-SUGAR PYROPHOSPHATASE"/>
    <property type="match status" value="1"/>
</dbReference>
<dbReference type="GO" id="GO:0006753">
    <property type="term" value="P:nucleoside phosphate metabolic process"/>
    <property type="evidence" value="ECO:0007669"/>
    <property type="project" value="TreeGrafter"/>
</dbReference>
<evidence type="ECO:0000256" key="1">
    <source>
        <dbReference type="ARBA" id="ARBA00001946"/>
    </source>
</evidence>
<accession>W1Q255</accession>
<protein>
    <submittedName>
        <fullName evidence="4">Nudix-type nucleoside diphosphatase, YffH/AdpP family</fullName>
    </submittedName>
</protein>
<sequence length="193" mass="21602">MKIAANEVSFNQSSRMVSTQLIFDGVILQTYLNQVRLDQGQVVERELIHKKPAVAILAVTPEDKVLLVKQYRAAIDADTYEIPAGILDKGDQDTPLEGAKRELEEETTYQAAHWQNLGDFYASPGFLDEKLTLYYAHGLVSVENPLPQDDDEGIELFEMTRQQVQDLLDQGQVIDLKTLYALQLWLGGGGLHA</sequence>
<dbReference type="GeneID" id="84817775"/>
<dbReference type="SUPFAM" id="SSF55811">
    <property type="entry name" value="Nudix"/>
    <property type="match status" value="1"/>
</dbReference>
<name>W1Q255_ABIDE</name>
<dbReference type="CDD" id="cd03424">
    <property type="entry name" value="NUDIX_ADPRase_Nudt5_UGPPase_Nudt14"/>
    <property type="match status" value="1"/>
</dbReference>
<proteinExistence type="predicted"/>
<dbReference type="STRING" id="592010.GCWU000182_001267"/>
<dbReference type="RefSeq" id="WP_023391909.1">
    <property type="nucleotide sequence ID" value="NZ_KI535340.1"/>
</dbReference>
<comment type="cofactor">
    <cofactor evidence="1">
        <name>Mg(2+)</name>
        <dbReference type="ChEBI" id="CHEBI:18420"/>
    </cofactor>
</comment>
<keyword evidence="2" id="KW-0378">Hydrolase</keyword>
<dbReference type="Gene3D" id="3.90.79.10">
    <property type="entry name" value="Nucleoside Triphosphate Pyrophosphohydrolase"/>
    <property type="match status" value="1"/>
</dbReference>
<feature type="domain" description="Nudix hydrolase" evidence="3">
    <location>
        <begin position="49"/>
        <end position="181"/>
    </location>
</feature>
<dbReference type="GO" id="GO:0005829">
    <property type="term" value="C:cytosol"/>
    <property type="evidence" value="ECO:0007669"/>
    <property type="project" value="TreeGrafter"/>
</dbReference>
<dbReference type="EMBL" id="ACIN03000013">
    <property type="protein sequence ID" value="ESK65106.1"/>
    <property type="molecule type" value="Genomic_DNA"/>
</dbReference>
<dbReference type="GO" id="GO:0016787">
    <property type="term" value="F:hydrolase activity"/>
    <property type="evidence" value="ECO:0007669"/>
    <property type="project" value="UniProtKB-KW"/>
</dbReference>
<dbReference type="OrthoDB" id="9806150at2"/>
<dbReference type="HOGENOM" id="CLU_062658_5_1_9"/>
<dbReference type="InterPro" id="IPR015797">
    <property type="entry name" value="NUDIX_hydrolase-like_dom_sf"/>
</dbReference>
<dbReference type="PROSITE" id="PS51462">
    <property type="entry name" value="NUDIX"/>
    <property type="match status" value="1"/>
</dbReference>
<evidence type="ECO:0000259" key="3">
    <source>
        <dbReference type="PROSITE" id="PS51462"/>
    </source>
</evidence>
<dbReference type="Pfam" id="PF00293">
    <property type="entry name" value="NUDIX"/>
    <property type="match status" value="1"/>
</dbReference>